<protein>
    <submittedName>
        <fullName evidence="1">Uncharacterized protein</fullName>
    </submittedName>
</protein>
<name>A0ACB9FS19_9ASTR</name>
<comment type="caution">
    <text evidence="1">The sequence shown here is derived from an EMBL/GenBank/DDBJ whole genome shotgun (WGS) entry which is preliminary data.</text>
</comment>
<accession>A0ACB9FS19</accession>
<keyword evidence="2" id="KW-1185">Reference proteome</keyword>
<dbReference type="EMBL" id="CM042033">
    <property type="protein sequence ID" value="KAI3773620.1"/>
    <property type="molecule type" value="Genomic_DNA"/>
</dbReference>
<organism evidence="1 2">
    <name type="scientific">Smallanthus sonchifolius</name>
    <dbReference type="NCBI Taxonomy" id="185202"/>
    <lineage>
        <taxon>Eukaryota</taxon>
        <taxon>Viridiplantae</taxon>
        <taxon>Streptophyta</taxon>
        <taxon>Embryophyta</taxon>
        <taxon>Tracheophyta</taxon>
        <taxon>Spermatophyta</taxon>
        <taxon>Magnoliopsida</taxon>
        <taxon>eudicotyledons</taxon>
        <taxon>Gunneridae</taxon>
        <taxon>Pentapetalae</taxon>
        <taxon>asterids</taxon>
        <taxon>campanulids</taxon>
        <taxon>Asterales</taxon>
        <taxon>Asteraceae</taxon>
        <taxon>Asteroideae</taxon>
        <taxon>Heliantheae alliance</taxon>
        <taxon>Millerieae</taxon>
        <taxon>Smallanthus</taxon>
    </lineage>
</organism>
<reference evidence="1 2" key="2">
    <citation type="journal article" date="2022" name="Mol. Ecol. Resour.">
        <title>The genomes of chicory, endive, great burdock and yacon provide insights into Asteraceae paleo-polyploidization history and plant inulin production.</title>
        <authorList>
            <person name="Fan W."/>
            <person name="Wang S."/>
            <person name="Wang H."/>
            <person name="Wang A."/>
            <person name="Jiang F."/>
            <person name="Liu H."/>
            <person name="Zhao H."/>
            <person name="Xu D."/>
            <person name="Zhang Y."/>
        </authorList>
    </citation>
    <scope>NUCLEOTIDE SEQUENCE [LARGE SCALE GENOMIC DNA]</scope>
    <source>
        <strain evidence="2">cv. Yunnan</strain>
        <tissue evidence="1">Leaves</tissue>
    </source>
</reference>
<proteinExistence type="predicted"/>
<evidence type="ECO:0000313" key="2">
    <source>
        <dbReference type="Proteomes" id="UP001056120"/>
    </source>
</evidence>
<gene>
    <name evidence="1" type="ORF">L1987_48150</name>
</gene>
<evidence type="ECO:0000313" key="1">
    <source>
        <dbReference type="EMBL" id="KAI3773620.1"/>
    </source>
</evidence>
<dbReference type="Proteomes" id="UP001056120">
    <property type="component" value="Linkage Group LG16"/>
</dbReference>
<sequence length="248" mass="27652">MSQGHTTPLLYLSRLFSDRHISVTLITTPANYSAIKATLKTDSISVIDIPFPDNIAGVPPGVEITDNLPSMSSFVNFVQATQQLQPRFEQLVRSLPPVTCTISDGFLIWTQDSADKLGIPRLIFYGANIYSMTMCNIMAQFKPHAAVGLDDEPFAMVEKSTWIQWLDSKLVANKPVLYVSFGSQAEASTEQLREVAIGLEQSNVSFMWVVKSKQLRLIGEGFEERVKGRGKVVGEWVDQMEILKHEIV</sequence>
<reference evidence="2" key="1">
    <citation type="journal article" date="2022" name="Mol. Ecol. Resour.">
        <title>The genomes of chicory, endive, great burdock and yacon provide insights into Asteraceae palaeo-polyploidization history and plant inulin production.</title>
        <authorList>
            <person name="Fan W."/>
            <person name="Wang S."/>
            <person name="Wang H."/>
            <person name="Wang A."/>
            <person name="Jiang F."/>
            <person name="Liu H."/>
            <person name="Zhao H."/>
            <person name="Xu D."/>
            <person name="Zhang Y."/>
        </authorList>
    </citation>
    <scope>NUCLEOTIDE SEQUENCE [LARGE SCALE GENOMIC DNA]</scope>
    <source>
        <strain evidence="2">cv. Yunnan</strain>
    </source>
</reference>